<dbReference type="PROSITE" id="PS00409">
    <property type="entry name" value="PROKAR_NTER_METHYL"/>
    <property type="match status" value="1"/>
</dbReference>
<evidence type="ECO:0000256" key="6">
    <source>
        <dbReference type="SAM" id="Phobius"/>
    </source>
</evidence>
<dbReference type="PANTHER" id="PTHR30093">
    <property type="entry name" value="GENERAL SECRETION PATHWAY PROTEIN G"/>
    <property type="match status" value="1"/>
</dbReference>
<evidence type="ECO:0000256" key="5">
    <source>
        <dbReference type="ARBA" id="ARBA00023136"/>
    </source>
</evidence>
<dbReference type="GO" id="GO:0016020">
    <property type="term" value="C:membrane"/>
    <property type="evidence" value="ECO:0007669"/>
    <property type="project" value="UniProtKB-SubCell"/>
</dbReference>
<protein>
    <submittedName>
        <fullName evidence="7">Prepilin-type N-terminal cleavage/methylation domain-containing protein</fullName>
    </submittedName>
</protein>
<dbReference type="EMBL" id="JAAZON010000244">
    <property type="protein sequence ID" value="NMC62661.1"/>
    <property type="molecule type" value="Genomic_DNA"/>
</dbReference>
<evidence type="ECO:0000256" key="1">
    <source>
        <dbReference type="ARBA" id="ARBA00004167"/>
    </source>
</evidence>
<keyword evidence="5 6" id="KW-0472">Membrane</keyword>
<sequence length="128" mass="14305">MKAIFVNLRTWRKTPKKCFDKGFTLIELLVVVSLIGVLSAIAIPQYSHHRERGFDLIAKHSLRVTAVAEEAYYVEHGEYIDCNESNCSALLPNLDPIPSGVQLNITTNADDFIGTASHIKGSGEVYRW</sequence>
<evidence type="ECO:0000256" key="2">
    <source>
        <dbReference type="ARBA" id="ARBA00022481"/>
    </source>
</evidence>
<dbReference type="Proteomes" id="UP000524246">
    <property type="component" value="Unassembled WGS sequence"/>
</dbReference>
<dbReference type="SUPFAM" id="SSF54523">
    <property type="entry name" value="Pili subunits"/>
    <property type="match status" value="1"/>
</dbReference>
<comment type="caution">
    <text evidence="7">The sequence shown here is derived from an EMBL/GenBank/DDBJ whole genome shotgun (WGS) entry which is preliminary data.</text>
</comment>
<dbReference type="NCBIfam" id="TIGR02532">
    <property type="entry name" value="IV_pilin_GFxxxE"/>
    <property type="match status" value="1"/>
</dbReference>
<keyword evidence="2" id="KW-0488">Methylation</keyword>
<evidence type="ECO:0000256" key="3">
    <source>
        <dbReference type="ARBA" id="ARBA00022692"/>
    </source>
</evidence>
<keyword evidence="4 6" id="KW-1133">Transmembrane helix</keyword>
<dbReference type="InterPro" id="IPR045584">
    <property type="entry name" value="Pilin-like"/>
</dbReference>
<dbReference type="InterPro" id="IPR012902">
    <property type="entry name" value="N_methyl_site"/>
</dbReference>
<dbReference type="AlphaFoldDB" id="A0A7X9FQV1"/>
<keyword evidence="3 6" id="KW-0812">Transmembrane</keyword>
<dbReference type="Pfam" id="PF07963">
    <property type="entry name" value="N_methyl"/>
    <property type="match status" value="1"/>
</dbReference>
<proteinExistence type="predicted"/>
<evidence type="ECO:0000313" key="8">
    <source>
        <dbReference type="Proteomes" id="UP000524246"/>
    </source>
</evidence>
<comment type="subcellular location">
    <subcellularLocation>
        <location evidence="1">Membrane</location>
        <topology evidence="1">Single-pass membrane protein</topology>
    </subcellularLocation>
</comment>
<name>A0A7X9FQV1_9DELT</name>
<dbReference type="PANTHER" id="PTHR30093:SF44">
    <property type="entry name" value="TYPE II SECRETION SYSTEM CORE PROTEIN G"/>
    <property type="match status" value="1"/>
</dbReference>
<organism evidence="7 8">
    <name type="scientific">SAR324 cluster bacterium</name>
    <dbReference type="NCBI Taxonomy" id="2024889"/>
    <lineage>
        <taxon>Bacteria</taxon>
        <taxon>Deltaproteobacteria</taxon>
        <taxon>SAR324 cluster</taxon>
    </lineage>
</organism>
<feature type="transmembrane region" description="Helical" evidence="6">
    <location>
        <begin position="21"/>
        <end position="43"/>
    </location>
</feature>
<evidence type="ECO:0000313" key="7">
    <source>
        <dbReference type="EMBL" id="NMC62661.1"/>
    </source>
</evidence>
<dbReference type="Gene3D" id="3.30.700.10">
    <property type="entry name" value="Glycoprotein, Type 4 Pilin"/>
    <property type="match status" value="1"/>
</dbReference>
<accession>A0A7X9FQV1</accession>
<gene>
    <name evidence="7" type="ORF">GYA55_05765</name>
</gene>
<evidence type="ECO:0000256" key="4">
    <source>
        <dbReference type="ARBA" id="ARBA00022989"/>
    </source>
</evidence>
<reference evidence="7 8" key="1">
    <citation type="journal article" date="2020" name="Biotechnol. Biofuels">
        <title>New insights from the biogas microbiome by comprehensive genome-resolved metagenomics of nearly 1600 species originating from multiple anaerobic digesters.</title>
        <authorList>
            <person name="Campanaro S."/>
            <person name="Treu L."/>
            <person name="Rodriguez-R L.M."/>
            <person name="Kovalovszki A."/>
            <person name="Ziels R.M."/>
            <person name="Maus I."/>
            <person name="Zhu X."/>
            <person name="Kougias P.G."/>
            <person name="Basile A."/>
            <person name="Luo G."/>
            <person name="Schluter A."/>
            <person name="Konstantinidis K.T."/>
            <person name="Angelidaki I."/>
        </authorList>
    </citation>
    <scope>NUCLEOTIDE SEQUENCE [LARGE SCALE GENOMIC DNA]</scope>
    <source>
        <strain evidence="7">AS27yjCOA_65</strain>
    </source>
</reference>